<evidence type="ECO:0000313" key="2">
    <source>
        <dbReference type="EMBL" id="OXS37441.1"/>
    </source>
</evidence>
<gene>
    <name evidence="2" type="ORF">AYP69_10340</name>
</gene>
<reference evidence="2 3" key="1">
    <citation type="submission" date="2016-03" db="EMBL/GenBank/DDBJ databases">
        <title>Sequencing of Lactobacillus Species from Commercial Turkeys.</title>
        <authorList>
            <person name="Johnson T.J."/>
            <person name="Youmans B.P."/>
            <person name="Case K.A."/>
        </authorList>
    </citation>
    <scope>NUCLEOTIDE SEQUENCE [LARGE SCALE GENOMIC DNA]</scope>
    <source>
        <strain evidence="2 3">UMNLA1</strain>
    </source>
</reference>
<dbReference type="Proteomes" id="UP000215261">
    <property type="component" value="Unassembled WGS sequence"/>
</dbReference>
<name>A0A231QWP1_9LACO</name>
<dbReference type="Pfam" id="PF16363">
    <property type="entry name" value="GDP_Man_Dehyd"/>
    <property type="match status" value="1"/>
</dbReference>
<proteinExistence type="predicted"/>
<dbReference type="SUPFAM" id="SSF51735">
    <property type="entry name" value="NAD(P)-binding Rossmann-fold domains"/>
    <property type="match status" value="1"/>
</dbReference>
<dbReference type="Gene3D" id="3.90.25.10">
    <property type="entry name" value="UDP-galactose 4-epimerase, domain 1"/>
    <property type="match status" value="1"/>
</dbReference>
<protein>
    <submittedName>
        <fullName evidence="2">Epimerase</fullName>
    </submittedName>
</protein>
<dbReference type="RefSeq" id="WP_089145187.1">
    <property type="nucleotide sequence ID" value="NZ_LUGD01000059.1"/>
</dbReference>
<feature type="domain" description="NAD(P)-binding" evidence="1">
    <location>
        <begin position="5"/>
        <end position="306"/>
    </location>
</feature>
<dbReference type="EMBL" id="LUGO01000104">
    <property type="protein sequence ID" value="OXS37441.1"/>
    <property type="molecule type" value="Genomic_DNA"/>
</dbReference>
<dbReference type="PANTHER" id="PTHR43000">
    <property type="entry name" value="DTDP-D-GLUCOSE 4,6-DEHYDRATASE-RELATED"/>
    <property type="match status" value="1"/>
</dbReference>
<evidence type="ECO:0000313" key="3">
    <source>
        <dbReference type="Proteomes" id="UP000215261"/>
    </source>
</evidence>
<dbReference type="AlphaFoldDB" id="A0A231QWP1"/>
<accession>A0A231QWP1</accession>
<organism evidence="2 3">
    <name type="scientific">Ligilactobacillus agilis</name>
    <dbReference type="NCBI Taxonomy" id="1601"/>
    <lineage>
        <taxon>Bacteria</taxon>
        <taxon>Bacillati</taxon>
        <taxon>Bacillota</taxon>
        <taxon>Bacilli</taxon>
        <taxon>Lactobacillales</taxon>
        <taxon>Lactobacillaceae</taxon>
        <taxon>Ligilactobacillus</taxon>
    </lineage>
</organism>
<dbReference type="PRINTS" id="PR01713">
    <property type="entry name" value="NUCEPIMERASE"/>
</dbReference>
<dbReference type="InterPro" id="IPR036291">
    <property type="entry name" value="NAD(P)-bd_dom_sf"/>
</dbReference>
<comment type="caution">
    <text evidence="2">The sequence shown here is derived from an EMBL/GenBank/DDBJ whole genome shotgun (WGS) entry which is preliminary data.</text>
</comment>
<sequence>MNKFLITGGAGFIGSNLAEKLINAGNEVVIVDDLSMGLKANIADLNQELLTFYQESITNHQFMEELLVREKFDYIILLGAVASVADSVANPYTTHLINQEANINVYEVIRKNRLKVKKVLFASSAAVYGNNPELPKKETSPIEPLTPYAIDKFASERYAMTYGKLYNIPTVATRFFNVYGPKQNPNSPYSGVLSIIHECLKNGKEFTVFGDGEQVRDFTYVDDVTEAVVGLLYSSAKWDVYNVATGKTVTLNEVIAAFKKVMDKELTVKYEQERTGDIKVSAADISKISREIDYQPKYDISLGLKEYIRKSK</sequence>
<evidence type="ECO:0000259" key="1">
    <source>
        <dbReference type="Pfam" id="PF16363"/>
    </source>
</evidence>
<dbReference type="Gene3D" id="3.40.50.720">
    <property type="entry name" value="NAD(P)-binding Rossmann-like Domain"/>
    <property type="match status" value="1"/>
</dbReference>
<dbReference type="InterPro" id="IPR016040">
    <property type="entry name" value="NAD(P)-bd_dom"/>
</dbReference>